<dbReference type="AlphaFoldDB" id="A0A5K7ZC43"/>
<keyword evidence="3" id="KW-1185">Reference proteome</keyword>
<name>A0A5K7ZC43_9BACT</name>
<dbReference type="Proteomes" id="UP000427769">
    <property type="component" value="Chromosome"/>
</dbReference>
<dbReference type="Pfam" id="PF01636">
    <property type="entry name" value="APH"/>
    <property type="match status" value="1"/>
</dbReference>
<organism evidence="2 3">
    <name type="scientific">Desulfosarcina widdelii</name>
    <dbReference type="NCBI Taxonomy" id="947919"/>
    <lineage>
        <taxon>Bacteria</taxon>
        <taxon>Pseudomonadati</taxon>
        <taxon>Thermodesulfobacteriota</taxon>
        <taxon>Desulfobacteria</taxon>
        <taxon>Desulfobacterales</taxon>
        <taxon>Desulfosarcinaceae</taxon>
        <taxon>Desulfosarcina</taxon>
    </lineage>
</organism>
<reference evidence="2 3" key="1">
    <citation type="submission" date="2019-11" db="EMBL/GenBank/DDBJ databases">
        <title>Comparative genomics of hydrocarbon-degrading Desulfosarcina strains.</title>
        <authorList>
            <person name="Watanabe M."/>
            <person name="Kojima H."/>
            <person name="Fukui M."/>
        </authorList>
    </citation>
    <scope>NUCLEOTIDE SEQUENCE [LARGE SCALE GENOMIC DNA]</scope>
    <source>
        <strain evidence="2 3">PP31</strain>
    </source>
</reference>
<feature type="domain" description="Aminoglycoside phosphotransferase" evidence="1">
    <location>
        <begin position="46"/>
        <end position="244"/>
    </location>
</feature>
<dbReference type="GO" id="GO:0016740">
    <property type="term" value="F:transferase activity"/>
    <property type="evidence" value="ECO:0007669"/>
    <property type="project" value="UniProtKB-KW"/>
</dbReference>
<accession>A0A5K7ZC43</accession>
<sequence length="310" mass="35638">MNALNLLANISRQWGLELVRWREDLPLAGSPERTSWRCVVENRDGRLYVLEKIASRVYDRKRRILSTLQQLDAFGLTPIAPYLPDINGETIPLISHGLWQLCPYVLGIDLDRPAYAMEKWRGDAAADFLIRLNGILSQQRLVPSPPVFSLSGYIRDLFAVLSKNDPVTATHYRPFLDHLERKLFPTMDKLPLGFCHGDYHPLNIIWGRRTIRAVIDWEFCGIKTEAYDTANLIGCLGMEDPCSLSGPFVSRLVCRLRDSGIYTEESWKTLPDLILATRFAWLSEWMRKNDRPMIQLEADYMSILLDELSL</sequence>
<evidence type="ECO:0000259" key="1">
    <source>
        <dbReference type="Pfam" id="PF01636"/>
    </source>
</evidence>
<evidence type="ECO:0000313" key="3">
    <source>
        <dbReference type="Proteomes" id="UP000427769"/>
    </source>
</evidence>
<dbReference type="EMBL" id="AP021875">
    <property type="protein sequence ID" value="BBO77313.1"/>
    <property type="molecule type" value="Genomic_DNA"/>
</dbReference>
<dbReference type="RefSeq" id="WP_170302429.1">
    <property type="nucleotide sequence ID" value="NZ_AP021875.1"/>
</dbReference>
<dbReference type="Gene3D" id="3.90.1200.10">
    <property type="match status" value="1"/>
</dbReference>
<dbReference type="InterPro" id="IPR011009">
    <property type="entry name" value="Kinase-like_dom_sf"/>
</dbReference>
<keyword evidence="2" id="KW-0808">Transferase</keyword>
<dbReference type="InterPro" id="IPR002575">
    <property type="entry name" value="Aminoglycoside_PTrfase"/>
</dbReference>
<dbReference type="SUPFAM" id="SSF56112">
    <property type="entry name" value="Protein kinase-like (PK-like)"/>
    <property type="match status" value="1"/>
</dbReference>
<proteinExistence type="predicted"/>
<evidence type="ECO:0000313" key="2">
    <source>
        <dbReference type="EMBL" id="BBO77313.1"/>
    </source>
</evidence>
<gene>
    <name evidence="2" type="ORF">DSCW_47300</name>
</gene>
<dbReference type="KEGG" id="dwd:DSCW_47300"/>
<protein>
    <submittedName>
        <fullName evidence="2">Aminoglycoside phosphotransferase</fullName>
    </submittedName>
</protein>